<dbReference type="RefSeq" id="WP_121990786.1">
    <property type="nucleotide sequence ID" value="NZ_OUNR01000021.1"/>
</dbReference>
<name>A0A330L9L2_9BACT</name>
<accession>A0A330L9L2</accession>
<dbReference type="PROSITE" id="PS51257">
    <property type="entry name" value="PROKAR_LIPOPROTEIN"/>
    <property type="match status" value="1"/>
</dbReference>
<dbReference type="EMBL" id="OUNR01000021">
    <property type="protein sequence ID" value="SPP66646.1"/>
    <property type="molecule type" value="Genomic_DNA"/>
</dbReference>
<keyword evidence="1" id="KW-0732">Signal</keyword>
<evidence type="ECO:0000313" key="3">
    <source>
        <dbReference type="Proteomes" id="UP000248168"/>
    </source>
</evidence>
<reference evidence="3" key="1">
    <citation type="submission" date="2018-04" db="EMBL/GenBank/DDBJ databases">
        <authorList>
            <person name="Lucker S."/>
            <person name="Sakoula D."/>
        </authorList>
    </citation>
    <scope>NUCLEOTIDE SEQUENCE [LARGE SCALE GENOMIC DNA]</scope>
</reference>
<dbReference type="Proteomes" id="UP000248168">
    <property type="component" value="Unassembled WGS sequence"/>
</dbReference>
<keyword evidence="2" id="KW-0449">Lipoprotein</keyword>
<evidence type="ECO:0000313" key="2">
    <source>
        <dbReference type="EMBL" id="SPP66646.1"/>
    </source>
</evidence>
<dbReference type="FunCoup" id="A0A330L9L2">
    <property type="interactions" value="27"/>
</dbReference>
<proteinExistence type="predicted"/>
<sequence length="186" mass="20054">MNIKWIRGAAVLWWSAVMMTGCASHVAVPEALEAQLDKDVTFAQVLAAPESLVGKRIVVGGEVLKAKRTDAGMLLEVLQLPLDGDYEPTVVRTESQGRFLALTQELLDPATIREGTAVTLVGEVTGVRTDRLDEVEYRYPTFGVKHLYVWPPDYGAEPRSGFSIGVFGGMGVGRGGRIGGGFGRGY</sequence>
<dbReference type="PANTHER" id="PTHR37530:SF1">
    <property type="entry name" value="OUTER MEMBRANE PROTEIN SLP"/>
    <property type="match status" value="1"/>
</dbReference>
<organism evidence="2 3">
    <name type="scientific">Nitrospira lenta</name>
    <dbReference type="NCBI Taxonomy" id="1436998"/>
    <lineage>
        <taxon>Bacteria</taxon>
        <taxon>Pseudomonadati</taxon>
        <taxon>Nitrospirota</taxon>
        <taxon>Nitrospiria</taxon>
        <taxon>Nitrospirales</taxon>
        <taxon>Nitrospiraceae</taxon>
        <taxon>Nitrospira</taxon>
    </lineage>
</organism>
<dbReference type="Pfam" id="PF03843">
    <property type="entry name" value="Slp"/>
    <property type="match status" value="1"/>
</dbReference>
<feature type="chain" id="PRO_5016301316" evidence="1">
    <location>
        <begin position="24"/>
        <end position="186"/>
    </location>
</feature>
<dbReference type="PANTHER" id="PTHR37530">
    <property type="entry name" value="OUTER MEMBRANE PROTEIN SLP"/>
    <property type="match status" value="1"/>
</dbReference>
<gene>
    <name evidence="2" type="ORF">NITLEN_80074</name>
</gene>
<dbReference type="AlphaFoldDB" id="A0A330L9L2"/>
<keyword evidence="3" id="KW-1185">Reference proteome</keyword>
<evidence type="ECO:0000256" key="1">
    <source>
        <dbReference type="SAM" id="SignalP"/>
    </source>
</evidence>
<feature type="signal peptide" evidence="1">
    <location>
        <begin position="1"/>
        <end position="23"/>
    </location>
</feature>
<dbReference type="InParanoid" id="A0A330L9L2"/>
<dbReference type="GO" id="GO:0019867">
    <property type="term" value="C:outer membrane"/>
    <property type="evidence" value="ECO:0007669"/>
    <property type="project" value="InterPro"/>
</dbReference>
<protein>
    <submittedName>
        <fullName evidence="2">Putative Outer membrane lipoprotein, Slp family</fullName>
    </submittedName>
</protein>
<dbReference type="OrthoDB" id="5397282at2"/>
<dbReference type="InterPro" id="IPR004658">
    <property type="entry name" value="OMP_Slp"/>
</dbReference>